<keyword evidence="1" id="KW-1133">Transmembrane helix</keyword>
<evidence type="ECO:0000313" key="2">
    <source>
        <dbReference type="EMBL" id="KAK9270582.1"/>
    </source>
</evidence>
<evidence type="ECO:0000256" key="1">
    <source>
        <dbReference type="SAM" id="Phobius"/>
    </source>
</evidence>
<gene>
    <name evidence="2" type="ORF">L1049_026163</name>
</gene>
<keyword evidence="1" id="KW-0812">Transmembrane</keyword>
<dbReference type="AlphaFoldDB" id="A0AAP0R588"/>
<comment type="caution">
    <text evidence="2">The sequence shown here is derived from an EMBL/GenBank/DDBJ whole genome shotgun (WGS) entry which is preliminary data.</text>
</comment>
<feature type="transmembrane region" description="Helical" evidence="1">
    <location>
        <begin position="41"/>
        <end position="63"/>
    </location>
</feature>
<evidence type="ECO:0000313" key="3">
    <source>
        <dbReference type="Proteomes" id="UP001415857"/>
    </source>
</evidence>
<protein>
    <submittedName>
        <fullName evidence="2">Uncharacterized protein</fullName>
    </submittedName>
</protein>
<sequence length="140" mass="15574">MKGIFWLLVGSVFEVRGVLGLYSCVSDYFPMFDPYEHLTLVLLIYCSLLTFQFWVLCMAYAFGRGTLSQPIGRTVRSGVDVITLCAAIILRHCLPHNYYCIETLVSYTVLLHCLGPPPPCFIRHGFLGCVIGSPNAGFGL</sequence>
<organism evidence="2 3">
    <name type="scientific">Liquidambar formosana</name>
    <name type="common">Formosan gum</name>
    <dbReference type="NCBI Taxonomy" id="63359"/>
    <lineage>
        <taxon>Eukaryota</taxon>
        <taxon>Viridiplantae</taxon>
        <taxon>Streptophyta</taxon>
        <taxon>Embryophyta</taxon>
        <taxon>Tracheophyta</taxon>
        <taxon>Spermatophyta</taxon>
        <taxon>Magnoliopsida</taxon>
        <taxon>eudicotyledons</taxon>
        <taxon>Gunneridae</taxon>
        <taxon>Pentapetalae</taxon>
        <taxon>Saxifragales</taxon>
        <taxon>Altingiaceae</taxon>
        <taxon>Liquidambar</taxon>
    </lineage>
</organism>
<reference evidence="2 3" key="1">
    <citation type="journal article" date="2024" name="Plant J.">
        <title>Genome sequences and population genomics reveal climatic adaptation and genomic divergence between two closely related sweetgum species.</title>
        <authorList>
            <person name="Xu W.Q."/>
            <person name="Ren C.Q."/>
            <person name="Zhang X.Y."/>
            <person name="Comes H.P."/>
            <person name="Liu X.H."/>
            <person name="Li Y.G."/>
            <person name="Kettle C.J."/>
            <person name="Jalonen R."/>
            <person name="Gaisberger H."/>
            <person name="Ma Y.Z."/>
            <person name="Qiu Y.X."/>
        </authorList>
    </citation>
    <scope>NUCLEOTIDE SEQUENCE [LARGE SCALE GENOMIC DNA]</scope>
    <source>
        <strain evidence="2">Hangzhou</strain>
    </source>
</reference>
<name>A0AAP0R588_LIQFO</name>
<dbReference type="EMBL" id="JBBPBK010000014">
    <property type="protein sequence ID" value="KAK9270582.1"/>
    <property type="molecule type" value="Genomic_DNA"/>
</dbReference>
<dbReference type="Proteomes" id="UP001415857">
    <property type="component" value="Unassembled WGS sequence"/>
</dbReference>
<keyword evidence="3" id="KW-1185">Reference proteome</keyword>
<proteinExistence type="predicted"/>
<keyword evidence="1" id="KW-0472">Membrane</keyword>
<accession>A0AAP0R588</accession>